<reference evidence="1" key="1">
    <citation type="submission" date="2009-10" db="EMBL/GenBank/DDBJ databases">
        <title>Diversity of trophic interactions inside an arsenic-rich microbial ecosystem.</title>
        <authorList>
            <person name="Bertin P.N."/>
            <person name="Heinrich-Salmeron A."/>
            <person name="Pelletier E."/>
            <person name="Goulhen-Chollet F."/>
            <person name="Arsene-Ploetze F."/>
            <person name="Gallien S."/>
            <person name="Calteau A."/>
            <person name="Vallenet D."/>
            <person name="Casiot C."/>
            <person name="Chane-Woon-Ming B."/>
            <person name="Giloteaux L."/>
            <person name="Barakat M."/>
            <person name="Bonnefoy V."/>
            <person name="Bruneel O."/>
            <person name="Chandler M."/>
            <person name="Cleiss J."/>
            <person name="Duran R."/>
            <person name="Elbaz-Poulichet F."/>
            <person name="Fonknechten N."/>
            <person name="Lauga B."/>
            <person name="Mornico D."/>
            <person name="Ortet P."/>
            <person name="Schaeffer C."/>
            <person name="Siguier P."/>
            <person name="Alexander Thil Smith A."/>
            <person name="Van Dorsselaer A."/>
            <person name="Weissenbach J."/>
            <person name="Medigue C."/>
            <person name="Le Paslier D."/>
        </authorList>
    </citation>
    <scope>NUCLEOTIDE SEQUENCE</scope>
</reference>
<dbReference type="EMBL" id="CABP01000068">
    <property type="protein sequence ID" value="CBI04491.1"/>
    <property type="molecule type" value="Genomic_DNA"/>
</dbReference>
<comment type="caution">
    <text evidence="1">The sequence shown here is derived from an EMBL/GenBank/DDBJ whole genome shotgun (WGS) entry which is preliminary data.</text>
</comment>
<gene>
    <name evidence="1" type="ORF">CARN5_2057</name>
</gene>
<evidence type="ECO:0000313" key="1">
    <source>
        <dbReference type="EMBL" id="CBI04491.1"/>
    </source>
</evidence>
<dbReference type="AlphaFoldDB" id="E6QBB5"/>
<accession>E6QBB5</accession>
<proteinExistence type="predicted"/>
<name>E6QBB5_9ZZZZ</name>
<sequence length="169" mass="19451">MLPIMKQIMVDPHGRDSALTALYYLGQREDLSTATLFRLLSNPQPDMALRDLEPPLGYFTCHADPNLDGAGLRDAVELNLRQHDWPVVQRGGYLLDLLCYFAPQHEEWQHSLLPWLDDVANQLPEVPLLPFFPRDSRHNPMDALAARWHLSSGVLYDRLKRLLRPPYVC</sequence>
<organism evidence="1">
    <name type="scientific">mine drainage metagenome</name>
    <dbReference type="NCBI Taxonomy" id="410659"/>
    <lineage>
        <taxon>unclassified sequences</taxon>
        <taxon>metagenomes</taxon>
        <taxon>ecological metagenomes</taxon>
    </lineage>
</organism>
<protein>
    <submittedName>
        <fullName evidence="1">Uncharacterized protein</fullName>
    </submittedName>
</protein>